<dbReference type="AlphaFoldDB" id="A0A2P2JDT7"/>
<accession>A0A2P2JDT7</accession>
<proteinExistence type="predicted"/>
<sequence length="43" mass="4832">MKKLILDSLLPPSTDFLCLVIQIFIKRTKKKSGKGGISEIPHH</sequence>
<reference evidence="1" key="1">
    <citation type="submission" date="2018-02" db="EMBL/GenBank/DDBJ databases">
        <title>Rhizophora mucronata_Transcriptome.</title>
        <authorList>
            <person name="Meera S.P."/>
            <person name="Sreeshan A."/>
            <person name="Augustine A."/>
        </authorList>
    </citation>
    <scope>NUCLEOTIDE SEQUENCE</scope>
    <source>
        <tissue evidence="1">Leaf</tissue>
    </source>
</reference>
<protein>
    <submittedName>
        <fullName evidence="1">Uncharacterized protein MANES_13G124400</fullName>
    </submittedName>
</protein>
<organism evidence="1">
    <name type="scientific">Rhizophora mucronata</name>
    <name type="common">Asiatic mangrove</name>
    <dbReference type="NCBI Taxonomy" id="61149"/>
    <lineage>
        <taxon>Eukaryota</taxon>
        <taxon>Viridiplantae</taxon>
        <taxon>Streptophyta</taxon>
        <taxon>Embryophyta</taxon>
        <taxon>Tracheophyta</taxon>
        <taxon>Spermatophyta</taxon>
        <taxon>Magnoliopsida</taxon>
        <taxon>eudicotyledons</taxon>
        <taxon>Gunneridae</taxon>
        <taxon>Pentapetalae</taxon>
        <taxon>rosids</taxon>
        <taxon>fabids</taxon>
        <taxon>Malpighiales</taxon>
        <taxon>Rhizophoraceae</taxon>
        <taxon>Rhizophora</taxon>
    </lineage>
</organism>
<name>A0A2P2JDT7_RHIMU</name>
<evidence type="ECO:0000313" key="1">
    <source>
        <dbReference type="EMBL" id="MBW91629.1"/>
    </source>
</evidence>
<dbReference type="EMBL" id="GGEC01011146">
    <property type="protein sequence ID" value="MBW91629.1"/>
    <property type="molecule type" value="Transcribed_RNA"/>
</dbReference>